<reference evidence="3" key="1">
    <citation type="submission" date="2017-12" db="EMBL/GenBank/DDBJ databases">
        <title>FDA dAtabase for Regulatory Grade micrObial Sequences (FDA-ARGOS): Supporting development and validation of Infectious Disease Dx tests.</title>
        <authorList>
            <person name="Hoffmann M."/>
            <person name="Allard M."/>
            <person name="Evans P."/>
            <person name="Brown E."/>
            <person name="Tallon L.J."/>
            <person name="Sadzewicz L."/>
            <person name="Sengamalay N."/>
            <person name="Ott S."/>
            <person name="Godinez A."/>
            <person name="Nagaraj S."/>
            <person name="Vavikolanu K."/>
            <person name="Aluvathingal J."/>
            <person name="Nadendla S."/>
            <person name="Hobson J."/>
            <person name="Sichtig H."/>
        </authorList>
    </citation>
    <scope>NUCLEOTIDE SEQUENCE [LARGE SCALE GENOMIC DNA]</scope>
    <source>
        <strain evidence="3">FDAARGOS_113</strain>
    </source>
</reference>
<dbReference type="Proteomes" id="UP000053748">
    <property type="component" value="Unassembled WGS sequence"/>
</dbReference>
<protein>
    <submittedName>
        <fullName evidence="3">ABC transporter substrate-binding protein</fullName>
    </submittedName>
</protein>
<evidence type="ECO:0000256" key="2">
    <source>
        <dbReference type="SAM" id="Coils"/>
    </source>
</evidence>
<name>A0A2J9VKB3_VIBMI</name>
<proteinExistence type="predicted"/>
<dbReference type="Pfam" id="PF13343">
    <property type="entry name" value="SBP_bac_6"/>
    <property type="match status" value="1"/>
</dbReference>
<dbReference type="PANTHER" id="PTHR30006">
    <property type="entry name" value="THIAMINE-BINDING PERIPLASMIC PROTEIN-RELATED"/>
    <property type="match status" value="1"/>
</dbReference>
<keyword evidence="2" id="KW-0175">Coiled coil</keyword>
<dbReference type="GO" id="GO:0030288">
    <property type="term" value="C:outer membrane-bounded periplasmic space"/>
    <property type="evidence" value="ECO:0007669"/>
    <property type="project" value="TreeGrafter"/>
</dbReference>
<dbReference type="Gene3D" id="3.40.190.10">
    <property type="entry name" value="Periplasmic binding protein-like II"/>
    <property type="match status" value="2"/>
</dbReference>
<sequence length="440" mass="49744">MNAQNLGIYPMQRWIFAFILPSLLLSFGVLPSVTQAAERELVILTTFSREPLLPLVEEFSRRYEGVEVQIIHRRAQSSVQLLNKSYIQNIDLVLSSSPYLMQHLAQSGKLVTLPERMQTPDWLKPYALPSSEQVATIGYSGAGLVWNQDYLKTHQLPQPKEFVDLAKPIYFGHVTMSTPARSGTTQMMVESILGKYGWQEGWGILLRVGANLATASARSFGVSDYIANGQFGVGPTIDSYALILGRKLDYVQFVYDESFTLMPTYVAQVRQNHNDEYAKAFIELLMSTSVQTNMESNDFAKHSTQDKSLFNERFTQLSMHKIILREECINTLFDLSITKQLPQLKDTLLALLDAKAQFARRPSILAKIEQIEASVFAMPISEEEVNALAEQLSPTTESEEKQAEQSMLLAEKAHEWKVRLEKQLDQANQQLKILLAEEAQ</sequence>
<dbReference type="PANTHER" id="PTHR30006:SF25">
    <property type="entry name" value="PHOSPHOGLYCERATE TRANSPORT REGULATORY PROTEIN PGTC"/>
    <property type="match status" value="1"/>
</dbReference>
<keyword evidence="1" id="KW-0732">Signal</keyword>
<dbReference type="OrthoDB" id="305758at2"/>
<evidence type="ECO:0000313" key="3">
    <source>
        <dbReference type="EMBL" id="PNM64211.1"/>
    </source>
</evidence>
<evidence type="ECO:0000313" key="4">
    <source>
        <dbReference type="Proteomes" id="UP000053748"/>
    </source>
</evidence>
<feature type="coiled-coil region" evidence="2">
    <location>
        <begin position="410"/>
        <end position="437"/>
    </location>
</feature>
<dbReference type="SUPFAM" id="SSF53850">
    <property type="entry name" value="Periplasmic binding protein-like II"/>
    <property type="match status" value="1"/>
</dbReference>
<comment type="caution">
    <text evidence="3">The sequence shown here is derived from an EMBL/GenBank/DDBJ whole genome shotgun (WGS) entry which is preliminary data.</text>
</comment>
<keyword evidence="4" id="KW-1185">Reference proteome</keyword>
<gene>
    <name evidence="3" type="ORF">AL544_004670</name>
</gene>
<dbReference type="STRING" id="674.VM_16855"/>
<evidence type="ECO:0000256" key="1">
    <source>
        <dbReference type="ARBA" id="ARBA00022729"/>
    </source>
</evidence>
<organism evidence="3 4">
    <name type="scientific">Vibrio mimicus</name>
    <dbReference type="NCBI Taxonomy" id="674"/>
    <lineage>
        <taxon>Bacteria</taxon>
        <taxon>Pseudomonadati</taxon>
        <taxon>Pseudomonadota</taxon>
        <taxon>Gammaproteobacteria</taxon>
        <taxon>Vibrionales</taxon>
        <taxon>Vibrionaceae</taxon>
        <taxon>Vibrio</taxon>
    </lineage>
</organism>
<dbReference type="AlphaFoldDB" id="A0A2J9VKB3"/>
<dbReference type="EMBL" id="LOSJ02000001">
    <property type="protein sequence ID" value="PNM64211.1"/>
    <property type="molecule type" value="Genomic_DNA"/>
</dbReference>
<accession>A0A2J9VKB3</accession>